<accession>A0ABW3KDS3</accession>
<organism evidence="2 3">
    <name type="scientific">Ohtaekwangia kribbensis</name>
    <dbReference type="NCBI Taxonomy" id="688913"/>
    <lineage>
        <taxon>Bacteria</taxon>
        <taxon>Pseudomonadati</taxon>
        <taxon>Bacteroidota</taxon>
        <taxon>Cytophagia</taxon>
        <taxon>Cytophagales</taxon>
        <taxon>Fulvivirgaceae</taxon>
        <taxon>Ohtaekwangia</taxon>
    </lineage>
</organism>
<keyword evidence="3" id="KW-1185">Reference proteome</keyword>
<evidence type="ECO:0000256" key="1">
    <source>
        <dbReference type="SAM" id="MobiDB-lite"/>
    </source>
</evidence>
<dbReference type="RefSeq" id="WP_377586418.1">
    <property type="nucleotide sequence ID" value="NZ_JBHTKA010000016.1"/>
</dbReference>
<evidence type="ECO:0000313" key="2">
    <source>
        <dbReference type="EMBL" id="MFD1003575.1"/>
    </source>
</evidence>
<protein>
    <submittedName>
        <fullName evidence="2">DUF1800 domain-containing protein</fullName>
    </submittedName>
</protein>
<dbReference type="InterPro" id="IPR014917">
    <property type="entry name" value="DUF1800"/>
</dbReference>
<gene>
    <name evidence="2" type="ORF">ACFQ21_29895</name>
</gene>
<dbReference type="Proteomes" id="UP001597112">
    <property type="component" value="Unassembled WGS sequence"/>
</dbReference>
<proteinExistence type="predicted"/>
<evidence type="ECO:0000313" key="3">
    <source>
        <dbReference type="Proteomes" id="UP001597112"/>
    </source>
</evidence>
<feature type="region of interest" description="Disordered" evidence="1">
    <location>
        <begin position="570"/>
        <end position="592"/>
    </location>
</feature>
<reference evidence="3" key="1">
    <citation type="journal article" date="2019" name="Int. J. Syst. Evol. Microbiol.">
        <title>The Global Catalogue of Microorganisms (GCM) 10K type strain sequencing project: providing services to taxonomists for standard genome sequencing and annotation.</title>
        <authorList>
            <consortium name="The Broad Institute Genomics Platform"/>
            <consortium name="The Broad Institute Genome Sequencing Center for Infectious Disease"/>
            <person name="Wu L."/>
            <person name="Ma J."/>
        </authorList>
    </citation>
    <scope>NUCLEOTIDE SEQUENCE [LARGE SCALE GENOMIC DNA]</scope>
    <source>
        <strain evidence="3">CCUG 58938</strain>
    </source>
</reference>
<name>A0ABW3KDS3_9BACT</name>
<dbReference type="EMBL" id="JBHTKA010000016">
    <property type="protein sequence ID" value="MFD1003575.1"/>
    <property type="molecule type" value="Genomic_DNA"/>
</dbReference>
<dbReference type="Pfam" id="PF08811">
    <property type="entry name" value="DUF1800"/>
    <property type="match status" value="1"/>
</dbReference>
<sequence length="618" mass="69144">MYSKNQALFILVLIVVLLNAIVLSASVVQLPGAPVFYRFPYAKVGLTEEQAAAHLVSRFTYGATPGMIDNVMATGLENWFEKQLAANTTDAPLDERLRDYDALTLSNAEVVNTYYKNAQILRMAVADGVIDRDSAKVNIAGYREQLRQYARDKNIRSERELTRQFINQKILRAVYSENQLQEVLTEFWFNHFNVSFTKRICSQFIPAYERDVIRPRALGKFQDLLIATAKSPAMLLYLDNFSSVGAMDSTNKKRVSSKKRMRGLNENYAREVMELHTLGVDGGYTQNDVTEAARILTGWTIYPMGKENFGNGYRKLLDNAGEEKLTARGYIHDGDFLFTPNRHDTGEKKVLGIAFKAGGGYDEGIQLLQMLAAHPSTAKFIAAKIATRFVSDNPPASLIDAMAKTFRDTDGDIKKVLITMTTSVEFWDVSAIRTKTKSPFELAISSIRALQADIRNPYPVYTWLTRMGQPVYFYQAPTGFPDKGQHWINTGSLLNRMNFGLALADKRIPGIKFNLLGLNNNHEPESAEDALATYSKLLMPGRNLDKTIQQLTPLLNAPDLQQKVDEAAGKAAQSTAATDSLHEEITSDQPLAKSDQTDVYRLSQIVGILLGSPEFQRR</sequence>
<comment type="caution">
    <text evidence="2">The sequence shown here is derived from an EMBL/GenBank/DDBJ whole genome shotgun (WGS) entry which is preliminary data.</text>
</comment>